<dbReference type="Gene3D" id="2.170.130.10">
    <property type="entry name" value="TonB-dependent receptor, plug domain"/>
    <property type="match status" value="1"/>
</dbReference>
<evidence type="ECO:0000256" key="5">
    <source>
        <dbReference type="ARBA" id="ARBA00022692"/>
    </source>
</evidence>
<feature type="domain" description="Secretin/TonB short N-terminal" evidence="14">
    <location>
        <begin position="14"/>
        <end position="65"/>
    </location>
</feature>
<protein>
    <submittedName>
        <fullName evidence="15">TonB-dependent receptor plug domain protein</fullName>
    </submittedName>
</protein>
<sequence>MKQALATISKKYHVKIAYDSRLVKGIKVNQRINKKNLQETLTQLLQQHPIRFSIVRGNKVVLFKKVTDPDNHPKKPPETINITGKIKDATTGELLPFANIRVLDTRRGTVTNVDGIFALANMPITPATIEVSYIGYETKNYALKAGQTKYIIKLTPIISQLKEVVVEYQAKMVQPSGDVGQISINPAKFSSLPNLGENDIFRTLQWLPGINATNETTAGLSVRGSTPDQNLIYFDGFSVYHTDHFLGIFSAFNANAIKDIQVYKGGFPAKFGGRVSSVIDITGKAGDQYKTKVGVGMNMVSSNLFVEVPLKHNASLLIAGRRSYRDIFASPVSDSLANYASSQPRIRFLFDPKEDREQAPSTKVNFYDLNVKYTIRPTKKDILALSVYNGKDDVYISSEFEGRAKLPPPQKKPKPGGGGGPGNPPSGEDKAPKKREVDVEMLVNDQLEWGNTGVGFRWGRLWSQKFYSNVKLGYSRYYGIYAGESIQKQDEGDGVILKEEDSSKQNNDLDDITFRWDNDWTIDHSHTLSFGLMSTYNNIKYKQLVDNEYLFESRSTTGTQYTLYVQDAFRPAKRLQVNAGLRFTYYNLNQTPYVAPRLSFQYDATKKLKFKGAAGKYYQFISQIITSDLRESGFDFWTLPDGENIPILESNHLIAGFTLQTNLFTIDVEGYYKTLNGLVFYDFDARQVRRGEIIDNDERYNPGNGVSQGVDILLQKKKGKYTGWLSYSFNDLTYQFRAIDKNQPFTPSASTPHEFKSVNMLSLGRFDFSATFVYGTGRGYRLPKGFARRIQDGELLLEDKNVRQTDLHALARGKTLRLPDYSRLDIAATFNFRFGRRGKGQISASVFNLYGQKNIRSVTFEELEIDPKGKGGKKVSELVRFDVTQLGFTPNLALNIIF</sequence>
<evidence type="ECO:0000256" key="10">
    <source>
        <dbReference type="ARBA" id="ARBA00023170"/>
    </source>
</evidence>
<evidence type="ECO:0000256" key="13">
    <source>
        <dbReference type="SAM" id="MobiDB-lite"/>
    </source>
</evidence>
<dbReference type="Proteomes" id="UP000004095">
    <property type="component" value="Unassembled WGS sequence"/>
</dbReference>
<gene>
    <name evidence="15" type="ORF">M23134_05107</name>
</gene>
<evidence type="ECO:0000313" key="15">
    <source>
        <dbReference type="EMBL" id="EAY31601.1"/>
    </source>
</evidence>
<dbReference type="SUPFAM" id="SSF56935">
    <property type="entry name" value="Porins"/>
    <property type="match status" value="1"/>
</dbReference>
<keyword evidence="10 15" id="KW-0675">Receptor</keyword>
<keyword evidence="4" id="KW-0410">Iron transport</keyword>
<organism evidence="15 16">
    <name type="scientific">Microscilla marina ATCC 23134</name>
    <dbReference type="NCBI Taxonomy" id="313606"/>
    <lineage>
        <taxon>Bacteria</taxon>
        <taxon>Pseudomonadati</taxon>
        <taxon>Bacteroidota</taxon>
        <taxon>Cytophagia</taxon>
        <taxon>Cytophagales</taxon>
        <taxon>Microscillaceae</taxon>
        <taxon>Microscilla</taxon>
    </lineage>
</organism>
<evidence type="ECO:0000313" key="16">
    <source>
        <dbReference type="Proteomes" id="UP000004095"/>
    </source>
</evidence>
<dbReference type="InterPro" id="IPR011662">
    <property type="entry name" value="Secretin/TonB_short_N"/>
</dbReference>
<keyword evidence="3" id="KW-1134">Transmembrane beta strand</keyword>
<dbReference type="InterPro" id="IPR000531">
    <property type="entry name" value="Beta-barrel_TonB"/>
</dbReference>
<evidence type="ECO:0000256" key="4">
    <source>
        <dbReference type="ARBA" id="ARBA00022496"/>
    </source>
</evidence>
<name>A1ZD62_MICM2</name>
<dbReference type="InterPro" id="IPR036942">
    <property type="entry name" value="Beta-barrel_TonB_sf"/>
</dbReference>
<dbReference type="PANTHER" id="PTHR30069:SF29">
    <property type="entry name" value="HEMOGLOBIN AND HEMOGLOBIN-HAPTOGLOBIN-BINDING PROTEIN 1-RELATED"/>
    <property type="match status" value="1"/>
</dbReference>
<dbReference type="GO" id="GO:0015344">
    <property type="term" value="F:siderophore uptake transmembrane transporter activity"/>
    <property type="evidence" value="ECO:0007669"/>
    <property type="project" value="TreeGrafter"/>
</dbReference>
<dbReference type="Gene3D" id="2.40.170.20">
    <property type="entry name" value="TonB-dependent receptor, beta-barrel domain"/>
    <property type="match status" value="1"/>
</dbReference>
<evidence type="ECO:0000256" key="8">
    <source>
        <dbReference type="ARBA" id="ARBA00023077"/>
    </source>
</evidence>
<dbReference type="InterPro" id="IPR039426">
    <property type="entry name" value="TonB-dep_rcpt-like"/>
</dbReference>
<dbReference type="GO" id="GO:0044718">
    <property type="term" value="P:siderophore transmembrane transport"/>
    <property type="evidence" value="ECO:0007669"/>
    <property type="project" value="TreeGrafter"/>
</dbReference>
<dbReference type="InterPro" id="IPR008969">
    <property type="entry name" value="CarboxyPept-like_regulatory"/>
</dbReference>
<evidence type="ECO:0000256" key="6">
    <source>
        <dbReference type="ARBA" id="ARBA00022729"/>
    </source>
</evidence>
<keyword evidence="6" id="KW-0732">Signal</keyword>
<evidence type="ECO:0000256" key="12">
    <source>
        <dbReference type="RuleBase" id="RU003357"/>
    </source>
</evidence>
<dbReference type="eggNOG" id="COG4771">
    <property type="taxonomic scope" value="Bacteria"/>
</dbReference>
<comment type="caution">
    <text evidence="15">The sequence shown here is derived from an EMBL/GenBank/DDBJ whole genome shotgun (WGS) entry which is preliminary data.</text>
</comment>
<comment type="subcellular location">
    <subcellularLocation>
        <location evidence="1">Cell outer membrane</location>
        <topology evidence="1">Multi-pass membrane protein</topology>
    </subcellularLocation>
</comment>
<dbReference type="InterPro" id="IPR012910">
    <property type="entry name" value="Plug_dom"/>
</dbReference>
<dbReference type="Gene3D" id="3.55.50.30">
    <property type="match status" value="1"/>
</dbReference>
<dbReference type="Pfam" id="PF13715">
    <property type="entry name" value="CarbopepD_reg_2"/>
    <property type="match status" value="1"/>
</dbReference>
<comment type="similarity">
    <text evidence="12">Belongs to the TonB-dependent receptor family.</text>
</comment>
<keyword evidence="4" id="KW-0406">Ion transport</keyword>
<feature type="region of interest" description="Disordered" evidence="13">
    <location>
        <begin position="399"/>
        <end position="434"/>
    </location>
</feature>
<reference evidence="15 16" key="1">
    <citation type="submission" date="2007-01" db="EMBL/GenBank/DDBJ databases">
        <authorList>
            <person name="Haygood M."/>
            <person name="Podell S."/>
            <person name="Anderson C."/>
            <person name="Hopkinson B."/>
            <person name="Roe K."/>
            <person name="Barbeau K."/>
            <person name="Gaasterland T."/>
            <person name="Ferriera S."/>
            <person name="Johnson J."/>
            <person name="Kravitz S."/>
            <person name="Beeson K."/>
            <person name="Sutton G."/>
            <person name="Rogers Y.-H."/>
            <person name="Friedman R."/>
            <person name="Frazier M."/>
            <person name="Venter J.C."/>
        </authorList>
    </citation>
    <scope>NUCLEOTIDE SEQUENCE [LARGE SCALE GENOMIC DNA]</scope>
    <source>
        <strain evidence="15 16">ATCC 23134</strain>
    </source>
</reference>
<dbReference type="GO" id="GO:0009279">
    <property type="term" value="C:cell outer membrane"/>
    <property type="evidence" value="ECO:0007669"/>
    <property type="project" value="UniProtKB-SubCell"/>
</dbReference>
<evidence type="ECO:0000259" key="14">
    <source>
        <dbReference type="SMART" id="SM00965"/>
    </source>
</evidence>
<dbReference type="SMART" id="SM00965">
    <property type="entry name" value="STN"/>
    <property type="match status" value="1"/>
</dbReference>
<dbReference type="EMBL" id="AAWS01000002">
    <property type="protein sequence ID" value="EAY31601.1"/>
    <property type="molecule type" value="Genomic_DNA"/>
</dbReference>
<evidence type="ECO:0000256" key="7">
    <source>
        <dbReference type="ARBA" id="ARBA00023004"/>
    </source>
</evidence>
<keyword evidence="11" id="KW-0998">Cell outer membrane</keyword>
<dbReference type="PANTHER" id="PTHR30069">
    <property type="entry name" value="TONB-DEPENDENT OUTER MEMBRANE RECEPTOR"/>
    <property type="match status" value="1"/>
</dbReference>
<dbReference type="SUPFAM" id="SSF49464">
    <property type="entry name" value="Carboxypeptidase regulatory domain-like"/>
    <property type="match status" value="1"/>
</dbReference>
<evidence type="ECO:0000256" key="9">
    <source>
        <dbReference type="ARBA" id="ARBA00023136"/>
    </source>
</evidence>
<dbReference type="AlphaFoldDB" id="A1ZD62"/>
<proteinExistence type="inferred from homology"/>
<keyword evidence="7" id="KW-0408">Iron</keyword>
<keyword evidence="2" id="KW-0813">Transport</keyword>
<dbReference type="InterPro" id="IPR037066">
    <property type="entry name" value="Plug_dom_sf"/>
</dbReference>
<evidence type="ECO:0000256" key="3">
    <source>
        <dbReference type="ARBA" id="ARBA00022452"/>
    </source>
</evidence>
<evidence type="ECO:0000256" key="2">
    <source>
        <dbReference type="ARBA" id="ARBA00022448"/>
    </source>
</evidence>
<keyword evidence="8 12" id="KW-0798">TonB box</keyword>
<keyword evidence="5" id="KW-0812">Transmembrane</keyword>
<evidence type="ECO:0000256" key="1">
    <source>
        <dbReference type="ARBA" id="ARBA00004571"/>
    </source>
</evidence>
<accession>A1ZD62</accession>
<dbReference type="Pfam" id="PF07715">
    <property type="entry name" value="Plug"/>
    <property type="match status" value="1"/>
</dbReference>
<dbReference type="Pfam" id="PF00593">
    <property type="entry name" value="TonB_dep_Rec_b-barrel"/>
    <property type="match status" value="1"/>
</dbReference>
<keyword evidence="16" id="KW-1185">Reference proteome</keyword>
<dbReference type="Gene3D" id="2.60.40.1120">
    <property type="entry name" value="Carboxypeptidase-like, regulatory domain"/>
    <property type="match status" value="1"/>
</dbReference>
<evidence type="ECO:0000256" key="11">
    <source>
        <dbReference type="ARBA" id="ARBA00023237"/>
    </source>
</evidence>
<keyword evidence="9 12" id="KW-0472">Membrane</keyword>